<keyword evidence="6" id="KW-1185">Reference proteome</keyword>
<feature type="region of interest" description="Disordered" evidence="2">
    <location>
        <begin position="327"/>
        <end position="346"/>
    </location>
</feature>
<evidence type="ECO:0000313" key="6">
    <source>
        <dbReference type="Proteomes" id="UP001291309"/>
    </source>
</evidence>
<dbReference type="EMBL" id="JAXIVS010000001">
    <property type="protein sequence ID" value="MDY7225412.1"/>
    <property type="molecule type" value="Genomic_DNA"/>
</dbReference>
<dbReference type="Pfam" id="PF16697">
    <property type="entry name" value="Yop-YscD_cpl"/>
    <property type="match status" value="1"/>
</dbReference>
<keyword evidence="3" id="KW-1133">Transmembrane helix</keyword>
<feature type="compositionally biased region" description="Acidic residues" evidence="2">
    <location>
        <begin position="94"/>
        <end position="112"/>
    </location>
</feature>
<dbReference type="RefSeq" id="WP_321544122.1">
    <property type="nucleotide sequence ID" value="NZ_JAXIVS010000001.1"/>
</dbReference>
<dbReference type="PROSITE" id="PS50005">
    <property type="entry name" value="TPR"/>
    <property type="match status" value="1"/>
</dbReference>
<dbReference type="InterPro" id="IPR019734">
    <property type="entry name" value="TPR_rpt"/>
</dbReference>
<keyword evidence="3" id="KW-0812">Transmembrane</keyword>
<comment type="caution">
    <text evidence="5">The sequence shown here is derived from an EMBL/GenBank/DDBJ whole genome shotgun (WGS) entry which is preliminary data.</text>
</comment>
<evidence type="ECO:0000256" key="3">
    <source>
        <dbReference type="SAM" id="Phobius"/>
    </source>
</evidence>
<evidence type="ECO:0000259" key="4">
    <source>
        <dbReference type="PROSITE" id="PS50006"/>
    </source>
</evidence>
<feature type="region of interest" description="Disordered" evidence="2">
    <location>
        <begin position="411"/>
        <end position="434"/>
    </location>
</feature>
<keyword evidence="3" id="KW-0472">Membrane</keyword>
<dbReference type="PANTHER" id="PTHR23308">
    <property type="entry name" value="NUCLEAR INHIBITOR OF PROTEIN PHOSPHATASE-1"/>
    <property type="match status" value="1"/>
</dbReference>
<gene>
    <name evidence="5" type="ORF">SYV04_03425</name>
</gene>
<dbReference type="InterPro" id="IPR000253">
    <property type="entry name" value="FHA_dom"/>
</dbReference>
<proteinExistence type="predicted"/>
<dbReference type="InterPro" id="IPR011990">
    <property type="entry name" value="TPR-like_helical_dom_sf"/>
</dbReference>
<feature type="transmembrane region" description="Helical" evidence="3">
    <location>
        <begin position="304"/>
        <end position="326"/>
    </location>
</feature>
<feature type="compositionally biased region" description="Polar residues" evidence="2">
    <location>
        <begin position="1"/>
        <end position="15"/>
    </location>
</feature>
<accession>A0ABU5GX14</accession>
<feature type="compositionally biased region" description="Basic and acidic residues" evidence="2">
    <location>
        <begin position="263"/>
        <end position="272"/>
    </location>
</feature>
<feature type="compositionally biased region" description="Basic and acidic residues" evidence="2">
    <location>
        <begin position="232"/>
        <end position="249"/>
    </location>
</feature>
<feature type="region of interest" description="Disordered" evidence="2">
    <location>
        <begin position="1"/>
        <end position="134"/>
    </location>
</feature>
<organism evidence="5 6">
    <name type="scientific">Hyalangium rubrum</name>
    <dbReference type="NCBI Taxonomy" id="3103134"/>
    <lineage>
        <taxon>Bacteria</taxon>
        <taxon>Pseudomonadati</taxon>
        <taxon>Myxococcota</taxon>
        <taxon>Myxococcia</taxon>
        <taxon>Myxococcales</taxon>
        <taxon>Cystobacterineae</taxon>
        <taxon>Archangiaceae</taxon>
        <taxon>Hyalangium</taxon>
    </lineage>
</organism>
<evidence type="ECO:0000256" key="2">
    <source>
        <dbReference type="SAM" id="MobiDB-lite"/>
    </source>
</evidence>
<feature type="domain" description="FHA" evidence="4">
    <location>
        <begin position="142"/>
        <end position="191"/>
    </location>
</feature>
<dbReference type="Gene3D" id="2.60.200.20">
    <property type="match status" value="1"/>
</dbReference>
<dbReference type="Gene3D" id="1.25.40.10">
    <property type="entry name" value="Tetratricopeptide repeat domain"/>
    <property type="match status" value="1"/>
</dbReference>
<keyword evidence="1" id="KW-0802">TPR repeat</keyword>
<dbReference type="SUPFAM" id="SSF49879">
    <property type="entry name" value="SMAD/FHA domain"/>
    <property type="match status" value="1"/>
</dbReference>
<dbReference type="SUPFAM" id="SSF48452">
    <property type="entry name" value="TPR-like"/>
    <property type="match status" value="1"/>
</dbReference>
<dbReference type="Proteomes" id="UP001291309">
    <property type="component" value="Unassembled WGS sequence"/>
</dbReference>
<dbReference type="InterPro" id="IPR050923">
    <property type="entry name" value="Cell_Proc_Reg/RNA_Proc"/>
</dbReference>
<protein>
    <submittedName>
        <fullName evidence="5">FHA domain-containing protein</fullName>
    </submittedName>
</protein>
<name>A0ABU5GX14_9BACT</name>
<dbReference type="PROSITE" id="PS50006">
    <property type="entry name" value="FHA_DOMAIN"/>
    <property type="match status" value="1"/>
</dbReference>
<reference evidence="5 6" key="1">
    <citation type="submission" date="2023-12" db="EMBL/GenBank/DDBJ databases">
        <title>the genome sequence of Hyalangium sp. s54d21.</title>
        <authorList>
            <person name="Zhang X."/>
        </authorList>
    </citation>
    <scope>NUCLEOTIDE SEQUENCE [LARGE SCALE GENOMIC DNA]</scope>
    <source>
        <strain evidence="6">s54d21</strain>
    </source>
</reference>
<feature type="region of interest" description="Disordered" evidence="2">
    <location>
        <begin position="232"/>
        <end position="276"/>
    </location>
</feature>
<dbReference type="CDD" id="cd00060">
    <property type="entry name" value="FHA"/>
    <property type="match status" value="1"/>
</dbReference>
<sequence length="709" mass="78668">MPPRRPTSSRANSSRPPAGAPQGDRTELKPSPFANKQPRGEPSAEEEDLEPSMENPMEEDYHTSNHFAGEGEEEPGEGTPVGDDPRAVSKEFVSLEDQEQEEEQTEEDDDNPDATRAGPPVSLHIIEGPDKGKKRRFKSVRMVLGRANGVDLKLSDQSVSRRHLELVHGDTGTVLRDLVSASGTRVNDERVDECTLKHGDVISIGKTSIRFVDELEQVKQLRAEAEAREAEAKKAEEEAKKKKEEEAAARKKAAANATAASKADVDPNDPRFNEATNARFVPPEGLRDIPTRRPGRSGTPDTKVLVYGGLGVAVVVLAVIIVIVFANKEPPPPPPPDPREELAATKMQRARTAIREGSYSDAVTLIEEAEKLKPGIDAEGLAKTAQAEQALIEALKTVRALMAEERYEEARQQLEEAPKGITAKSDEERQALDKELSTAEAGFYTKRLDSLLEQRDVESVRALIDKLPSNARPLYRAKLEELEMALAQEAQDQEKLEKTNKVLAAKRAAEKRAQIVAEAFDVVERKFDNGDYERAVLECDRVVEANKGDNEIRERARNLKRLIPQFARTYQDAQRKVQSGSLESAVRPLRKAEELYTQIGFRGAMLDAIREQLAEASVKAGKASLARRDIASAGIHFREALRLNPGDRRAQDGLDGMQEEVENLYQRAYIERDRDPRSAAEKFKIVIDTAPEGSELRRKAEVHLKELQP</sequence>
<dbReference type="InterPro" id="IPR032030">
    <property type="entry name" value="YscD_cytoplasmic_dom"/>
</dbReference>
<feature type="repeat" description="TPR" evidence="1">
    <location>
        <begin position="614"/>
        <end position="647"/>
    </location>
</feature>
<evidence type="ECO:0000313" key="5">
    <source>
        <dbReference type="EMBL" id="MDY7225412.1"/>
    </source>
</evidence>
<dbReference type="InterPro" id="IPR008984">
    <property type="entry name" value="SMAD_FHA_dom_sf"/>
</dbReference>
<dbReference type="SMART" id="SM00240">
    <property type="entry name" value="FHA"/>
    <property type="match status" value="1"/>
</dbReference>
<evidence type="ECO:0000256" key="1">
    <source>
        <dbReference type="PROSITE-ProRule" id="PRU00339"/>
    </source>
</evidence>